<dbReference type="Proteomes" id="UP000320421">
    <property type="component" value="Chromosome"/>
</dbReference>
<dbReference type="OrthoDB" id="9815894at2"/>
<dbReference type="RefSeq" id="WP_145189710.1">
    <property type="nucleotide sequence ID" value="NZ_CP036266.1"/>
</dbReference>
<evidence type="ECO:0000313" key="2">
    <source>
        <dbReference type="EMBL" id="QDT22984.1"/>
    </source>
</evidence>
<sequence>MSHQKSILISGASYDALNNNSVLRSYVTEGFQEILGAGQVHQVALDYVIEGLEKYKPDILLMFGSCMPDDISYQAVKKHCQTHDILLSFWLHDDPYEIDYRFKVEDVADVIFSNDKWASQHYAHPHVFHMPLAASKKTHFRQVTDQYENDIFFCGVAFANRVQLIKDLAPVLSKYKTIIRGAEWPVNLADYVVNQTISNEKLIEYYGNSRITLNVGRHFDYANNRFKLVPSTPGPRTFEAAMAGAVQFFFTESLEILDYYEDGTEIVLFDSVSDFGKQLEQLFDDPQSLVKIGQAAQQKTLAQHSYANRAASILDILARHI</sequence>
<dbReference type="EMBL" id="CP036266">
    <property type="protein sequence ID" value="QDT22984.1"/>
    <property type="molecule type" value="Genomic_DNA"/>
</dbReference>
<reference evidence="2 3" key="1">
    <citation type="submission" date="2019-02" db="EMBL/GenBank/DDBJ databases">
        <title>Deep-cultivation of Planctomycetes and their phenomic and genomic characterization uncovers novel biology.</title>
        <authorList>
            <person name="Wiegand S."/>
            <person name="Jogler M."/>
            <person name="Boedeker C."/>
            <person name="Pinto D."/>
            <person name="Vollmers J."/>
            <person name="Rivas-Marin E."/>
            <person name="Kohn T."/>
            <person name="Peeters S.H."/>
            <person name="Heuer A."/>
            <person name="Rast P."/>
            <person name="Oberbeckmann S."/>
            <person name="Bunk B."/>
            <person name="Jeske O."/>
            <person name="Meyerdierks A."/>
            <person name="Storesund J.E."/>
            <person name="Kallscheuer N."/>
            <person name="Luecker S."/>
            <person name="Lage O.M."/>
            <person name="Pohl T."/>
            <person name="Merkel B.J."/>
            <person name="Hornburger P."/>
            <person name="Mueller R.-W."/>
            <person name="Bruemmer F."/>
            <person name="Labrenz M."/>
            <person name="Spormann A.M."/>
            <person name="Op den Camp H."/>
            <person name="Overmann J."/>
            <person name="Amann R."/>
            <person name="Jetten M.S.M."/>
            <person name="Mascher T."/>
            <person name="Medema M.H."/>
            <person name="Devos D.P."/>
            <person name="Kaster A.-K."/>
            <person name="Ovreas L."/>
            <person name="Rohde M."/>
            <person name="Galperin M.Y."/>
            <person name="Jogler C."/>
        </authorList>
    </citation>
    <scope>NUCLEOTIDE SEQUENCE [LARGE SCALE GENOMIC DNA]</scope>
    <source>
        <strain evidence="2 3">HG66A1</strain>
    </source>
</reference>
<dbReference type="Pfam" id="PF13524">
    <property type="entry name" value="Glyco_trans_1_2"/>
    <property type="match status" value="1"/>
</dbReference>
<evidence type="ECO:0000259" key="1">
    <source>
        <dbReference type="Pfam" id="PF13524"/>
    </source>
</evidence>
<feature type="domain" description="Spore protein YkvP/CgeB glycosyl transferase-like" evidence="1">
    <location>
        <begin position="172"/>
        <end position="315"/>
    </location>
</feature>
<proteinExistence type="predicted"/>
<keyword evidence="3" id="KW-1185">Reference proteome</keyword>
<name>A0A517PUD3_9PLAN</name>
<dbReference type="AlphaFoldDB" id="A0A517PUD3"/>
<protein>
    <recommendedName>
        <fullName evidence="1">Spore protein YkvP/CgeB glycosyl transferase-like domain-containing protein</fullName>
    </recommendedName>
</protein>
<gene>
    <name evidence="2" type="ORF">HG66A1_47950</name>
</gene>
<organism evidence="2 3">
    <name type="scientific">Gimesia chilikensis</name>
    <dbReference type="NCBI Taxonomy" id="2605989"/>
    <lineage>
        <taxon>Bacteria</taxon>
        <taxon>Pseudomonadati</taxon>
        <taxon>Planctomycetota</taxon>
        <taxon>Planctomycetia</taxon>
        <taxon>Planctomycetales</taxon>
        <taxon>Planctomycetaceae</taxon>
        <taxon>Gimesia</taxon>
    </lineage>
</organism>
<dbReference type="InterPro" id="IPR055259">
    <property type="entry name" value="YkvP/CgeB_Glyco_trans-like"/>
</dbReference>
<evidence type="ECO:0000313" key="3">
    <source>
        <dbReference type="Proteomes" id="UP000320421"/>
    </source>
</evidence>
<accession>A0A517PUD3</accession>